<sequence length="1051" mass="115636">MTTPLPISLNYRTNRLDCDEGYNELDLRVASMRFKLTQIRAVTDTQTRLVRVGDRSYRIWSPNSARAPFYPGPIRDDFFPTTPVDSTSRRYDGHVGRHDNLYGPQYRRLEAAHWPFMRRATSVDARDDLAPAFADLSQCWEDIPKSHGRGRFTSGYLQAVSALNAKLDDAMLSVKGLWTPSVEIWDARPTVANAATVQMLEQVGSWDEAVDLGMAIQRSLREKDAWCKYIAVWGRLRLTPIEELLYVRHPLADDRLIGVWLNGMEEPPAVRYLAAGVPCFVIHEYRRGSVDTYWQDSALERRDFLQDTEVARLVGERNPYQKLARRLGFAGLRSRDIEGSFVGPLPAGGNHDYSSLSYVRDYTRTIRIRASSLPRRIAVQVPTPPTKLIAGPSSRSQGAPADSSRSSVPQLEQRVLDVQRHPWVVPPPILAVPQGQKWTDWVLDKWEESTAWVCVGRKQEIAMKSKWFDRSRSRRLHFGQFATMPGVLDWQTFGAPVPQFPFMHPDGQGGAVPKGRSIWMYPMEKPERGTTGRTMVQPEAQRLPLLTPRESSDPLDGGASKGTESGATQAYEDSEDDDVGGMDLDDPDARDSSTRSVVVDGLSVESSTASFYDRTRSLFFRAGVSPVKVAWYEGRMWILMKDKREGQCAIGAVAGLQGDRRISFGEERDCLHAIEWSDDVWTNVDAGVATVGLVTAPSSQAITTSPVPESFEALQAGALTGVSPAVVEPTFTDVDMPSGTAIPDPPSLLPSASPPNLASTDAAETVPRDAPQASPPALPVPPVVEEPLKEAEAMLRFGEEGIFRLFAPSLRALTVKPSSPLRQPPSAPRAMRLSASALASSSLPALASRLTDPVPSGSRSRTEGRPTPKPSHLSPPRPALLSRFSDNEPVPLLARFSSPPSNVGPPLLSRLDVPETSSSTKWPRSPSPSPEVPVPSTTLAPKRAARRGMRGGEKARQLRERQLERARLLALEQSVTPSENAPASTPSAGTSLLDRLQLPSHGAPSTSLLSEMDQALAEADEMLSQAEQAAPLDRMDWDMEDDSHAWNDPSM</sequence>
<feature type="region of interest" description="Disordered" evidence="1">
    <location>
        <begin position="525"/>
        <end position="597"/>
    </location>
</feature>
<feature type="region of interest" description="Disordered" evidence="1">
    <location>
        <begin position="972"/>
        <end position="1051"/>
    </location>
</feature>
<dbReference type="AlphaFoldDB" id="A0AAD6VKR3"/>
<protein>
    <submittedName>
        <fullName evidence="2">Uncharacterized protein</fullName>
    </submittedName>
</protein>
<accession>A0AAD6VKR3</accession>
<feature type="region of interest" description="Disordered" evidence="1">
    <location>
        <begin position="734"/>
        <end position="782"/>
    </location>
</feature>
<feature type="region of interest" description="Disordered" evidence="1">
    <location>
        <begin position="384"/>
        <end position="411"/>
    </location>
</feature>
<evidence type="ECO:0000313" key="3">
    <source>
        <dbReference type="Proteomes" id="UP001219525"/>
    </source>
</evidence>
<dbReference type="Proteomes" id="UP001219525">
    <property type="component" value="Unassembled WGS sequence"/>
</dbReference>
<feature type="compositionally biased region" description="Low complexity" evidence="1">
    <location>
        <begin position="841"/>
        <end position="850"/>
    </location>
</feature>
<feature type="region of interest" description="Disordered" evidence="1">
    <location>
        <begin position="816"/>
        <end position="835"/>
    </location>
</feature>
<feature type="compositionally biased region" description="Low complexity" evidence="1">
    <location>
        <begin position="749"/>
        <end position="759"/>
    </location>
</feature>
<evidence type="ECO:0000313" key="2">
    <source>
        <dbReference type="EMBL" id="KAJ7209762.1"/>
    </source>
</evidence>
<feature type="compositionally biased region" description="Polar residues" evidence="1">
    <location>
        <begin position="974"/>
        <end position="990"/>
    </location>
</feature>
<keyword evidence="3" id="KW-1185">Reference proteome</keyword>
<feature type="region of interest" description="Disordered" evidence="1">
    <location>
        <begin position="841"/>
        <end position="958"/>
    </location>
</feature>
<organism evidence="2 3">
    <name type="scientific">Mycena pura</name>
    <dbReference type="NCBI Taxonomy" id="153505"/>
    <lineage>
        <taxon>Eukaryota</taxon>
        <taxon>Fungi</taxon>
        <taxon>Dikarya</taxon>
        <taxon>Basidiomycota</taxon>
        <taxon>Agaricomycotina</taxon>
        <taxon>Agaricomycetes</taxon>
        <taxon>Agaricomycetidae</taxon>
        <taxon>Agaricales</taxon>
        <taxon>Marasmiineae</taxon>
        <taxon>Mycenaceae</taxon>
        <taxon>Mycena</taxon>
    </lineage>
</organism>
<feature type="compositionally biased region" description="Pro residues" evidence="1">
    <location>
        <begin position="867"/>
        <end position="878"/>
    </location>
</feature>
<reference evidence="2" key="1">
    <citation type="submission" date="2023-03" db="EMBL/GenBank/DDBJ databases">
        <title>Massive genome expansion in bonnet fungi (Mycena s.s.) driven by repeated elements and novel gene families across ecological guilds.</title>
        <authorList>
            <consortium name="Lawrence Berkeley National Laboratory"/>
            <person name="Harder C.B."/>
            <person name="Miyauchi S."/>
            <person name="Viragh M."/>
            <person name="Kuo A."/>
            <person name="Thoen E."/>
            <person name="Andreopoulos B."/>
            <person name="Lu D."/>
            <person name="Skrede I."/>
            <person name="Drula E."/>
            <person name="Henrissat B."/>
            <person name="Morin E."/>
            <person name="Kohler A."/>
            <person name="Barry K."/>
            <person name="LaButti K."/>
            <person name="Morin E."/>
            <person name="Salamov A."/>
            <person name="Lipzen A."/>
            <person name="Mereny Z."/>
            <person name="Hegedus B."/>
            <person name="Baldrian P."/>
            <person name="Stursova M."/>
            <person name="Weitz H."/>
            <person name="Taylor A."/>
            <person name="Grigoriev I.V."/>
            <person name="Nagy L.G."/>
            <person name="Martin F."/>
            <person name="Kauserud H."/>
        </authorList>
    </citation>
    <scope>NUCLEOTIDE SEQUENCE</scope>
    <source>
        <strain evidence="2">9144</strain>
    </source>
</reference>
<feature type="compositionally biased region" description="Polar residues" evidence="1">
    <location>
        <begin position="393"/>
        <end position="410"/>
    </location>
</feature>
<name>A0AAD6VKR3_9AGAR</name>
<dbReference type="EMBL" id="JARJCW010000030">
    <property type="protein sequence ID" value="KAJ7209762.1"/>
    <property type="molecule type" value="Genomic_DNA"/>
</dbReference>
<feature type="compositionally biased region" description="Basic and acidic residues" evidence="1">
    <location>
        <begin position="1033"/>
        <end position="1045"/>
    </location>
</feature>
<gene>
    <name evidence="2" type="ORF">GGX14DRAFT_566248</name>
</gene>
<evidence type="ECO:0000256" key="1">
    <source>
        <dbReference type="SAM" id="MobiDB-lite"/>
    </source>
</evidence>
<feature type="compositionally biased region" description="Acidic residues" evidence="1">
    <location>
        <begin position="572"/>
        <end position="586"/>
    </location>
</feature>
<comment type="caution">
    <text evidence="2">The sequence shown here is derived from an EMBL/GenBank/DDBJ whole genome shotgun (WGS) entry which is preliminary data.</text>
</comment>
<feature type="compositionally biased region" description="Pro residues" evidence="1">
    <location>
        <begin position="773"/>
        <end position="782"/>
    </location>
</feature>
<proteinExistence type="predicted"/>